<dbReference type="AlphaFoldDB" id="A0A7C8I096"/>
<gene>
    <name evidence="2" type="ORF">BDV95DRAFT_586540</name>
</gene>
<dbReference type="PANTHER" id="PTHR47843">
    <property type="entry name" value="BTB DOMAIN-CONTAINING PROTEIN-RELATED"/>
    <property type="match status" value="1"/>
</dbReference>
<dbReference type="InterPro" id="IPR011333">
    <property type="entry name" value="SKP1/BTB/POZ_sf"/>
</dbReference>
<organism evidence="2 3">
    <name type="scientific">Massariosphaeria phaeospora</name>
    <dbReference type="NCBI Taxonomy" id="100035"/>
    <lineage>
        <taxon>Eukaryota</taxon>
        <taxon>Fungi</taxon>
        <taxon>Dikarya</taxon>
        <taxon>Ascomycota</taxon>
        <taxon>Pezizomycotina</taxon>
        <taxon>Dothideomycetes</taxon>
        <taxon>Pleosporomycetidae</taxon>
        <taxon>Pleosporales</taxon>
        <taxon>Pleosporales incertae sedis</taxon>
        <taxon>Massariosphaeria</taxon>
    </lineage>
</organism>
<protein>
    <recommendedName>
        <fullName evidence="1">BTB domain-containing protein</fullName>
    </recommendedName>
</protein>
<dbReference type="OrthoDB" id="1022638at2759"/>
<evidence type="ECO:0000313" key="2">
    <source>
        <dbReference type="EMBL" id="KAF2865506.1"/>
    </source>
</evidence>
<dbReference type="PROSITE" id="PS50097">
    <property type="entry name" value="BTB"/>
    <property type="match status" value="1"/>
</dbReference>
<reference evidence="2 3" key="1">
    <citation type="submission" date="2020-01" db="EMBL/GenBank/DDBJ databases">
        <authorList>
            <consortium name="DOE Joint Genome Institute"/>
            <person name="Haridas S."/>
            <person name="Albert R."/>
            <person name="Binder M."/>
            <person name="Bloem J."/>
            <person name="Labutti K."/>
            <person name="Salamov A."/>
            <person name="Andreopoulos B."/>
            <person name="Baker S.E."/>
            <person name="Barry K."/>
            <person name="Bills G."/>
            <person name="Bluhm B.H."/>
            <person name="Cannon C."/>
            <person name="Castanera R."/>
            <person name="Culley D.E."/>
            <person name="Daum C."/>
            <person name="Ezra D."/>
            <person name="Gonzalez J.B."/>
            <person name="Henrissat B."/>
            <person name="Kuo A."/>
            <person name="Liang C."/>
            <person name="Lipzen A."/>
            <person name="Lutzoni F."/>
            <person name="Magnuson J."/>
            <person name="Mondo S."/>
            <person name="Nolan M."/>
            <person name="Ohm R."/>
            <person name="Pangilinan J."/>
            <person name="Park H.-J.H."/>
            <person name="Ramirez L."/>
            <person name="Alfaro M."/>
            <person name="Sun H."/>
            <person name="Tritt A."/>
            <person name="Yoshinaga Y."/>
            <person name="Zwiers L.-H.L."/>
            <person name="Turgeon B.G."/>
            <person name="Goodwin S.B."/>
            <person name="Spatafora J.W."/>
            <person name="Crous P.W."/>
            <person name="Grigoriev I.V."/>
        </authorList>
    </citation>
    <scope>NUCLEOTIDE SEQUENCE [LARGE SCALE GENOMIC DNA]</scope>
    <source>
        <strain evidence="2 3">CBS 611.86</strain>
    </source>
</reference>
<proteinExistence type="predicted"/>
<evidence type="ECO:0000313" key="3">
    <source>
        <dbReference type="Proteomes" id="UP000481861"/>
    </source>
</evidence>
<comment type="caution">
    <text evidence="2">The sequence shown here is derived from an EMBL/GenBank/DDBJ whole genome shotgun (WGS) entry which is preliminary data.</text>
</comment>
<dbReference type="SUPFAM" id="SSF54695">
    <property type="entry name" value="POZ domain"/>
    <property type="match status" value="1"/>
</dbReference>
<sequence>MNLLDPTFFTGGVVDLATKDVTLQAHLLLLCYHSAFFANAVDGSWTKSVEGSCIKSGSRLITLKDADPQTFSQLLSWMYTGKISLRTEKNRRLELCRLWIMADKYQVSTI</sequence>
<dbReference type="EMBL" id="JAADJZ010000033">
    <property type="protein sequence ID" value="KAF2865506.1"/>
    <property type="molecule type" value="Genomic_DNA"/>
</dbReference>
<dbReference type="Gene3D" id="3.30.710.10">
    <property type="entry name" value="Potassium Channel Kv1.1, Chain A"/>
    <property type="match status" value="1"/>
</dbReference>
<dbReference type="Proteomes" id="UP000481861">
    <property type="component" value="Unassembled WGS sequence"/>
</dbReference>
<evidence type="ECO:0000259" key="1">
    <source>
        <dbReference type="PROSITE" id="PS50097"/>
    </source>
</evidence>
<keyword evidence="3" id="KW-1185">Reference proteome</keyword>
<accession>A0A7C8I096</accession>
<dbReference type="Pfam" id="PF00651">
    <property type="entry name" value="BTB"/>
    <property type="match status" value="1"/>
</dbReference>
<dbReference type="PANTHER" id="PTHR47843:SF3">
    <property type="entry name" value="BTB DOMAIN-CONTAINING PROTEIN"/>
    <property type="match status" value="1"/>
</dbReference>
<dbReference type="CDD" id="cd18186">
    <property type="entry name" value="BTB_POZ_ZBTB_KLHL-like"/>
    <property type="match status" value="1"/>
</dbReference>
<dbReference type="InterPro" id="IPR000210">
    <property type="entry name" value="BTB/POZ_dom"/>
</dbReference>
<name>A0A7C8I096_9PLEO</name>
<feature type="domain" description="BTB" evidence="1">
    <location>
        <begin position="12"/>
        <end position="87"/>
    </location>
</feature>